<name>A0ABU5CU29_9BACI</name>
<evidence type="ECO:0000256" key="1">
    <source>
        <dbReference type="SAM" id="Phobius"/>
    </source>
</evidence>
<dbReference type="EMBL" id="JAWDIQ010000001">
    <property type="protein sequence ID" value="MDY0408940.1"/>
    <property type="molecule type" value="Genomic_DNA"/>
</dbReference>
<protein>
    <submittedName>
        <fullName evidence="2">Uncharacterized protein</fullName>
    </submittedName>
</protein>
<comment type="caution">
    <text evidence="2">The sequence shown here is derived from an EMBL/GenBank/DDBJ whole genome shotgun (WGS) entry which is preliminary data.</text>
</comment>
<keyword evidence="1" id="KW-1133">Transmembrane helix</keyword>
<dbReference type="Proteomes" id="UP001275315">
    <property type="component" value="Unassembled WGS sequence"/>
</dbReference>
<keyword evidence="3" id="KW-1185">Reference proteome</keyword>
<evidence type="ECO:0000313" key="2">
    <source>
        <dbReference type="EMBL" id="MDY0408940.1"/>
    </source>
</evidence>
<proteinExistence type="predicted"/>
<evidence type="ECO:0000313" key="3">
    <source>
        <dbReference type="Proteomes" id="UP001275315"/>
    </source>
</evidence>
<gene>
    <name evidence="2" type="ORF">RWD45_10735</name>
</gene>
<reference evidence="2 3" key="1">
    <citation type="submission" date="2023-10" db="EMBL/GenBank/DDBJ databases">
        <title>Virgibacillus soli CC-YMP-6 genome.</title>
        <authorList>
            <person name="Miliotis G."/>
            <person name="Sengupta P."/>
            <person name="Hameed A."/>
            <person name="Chuvochina M."/>
            <person name="Mcdonagh F."/>
            <person name="Simpson A.C."/>
            <person name="Singh N.K."/>
            <person name="Rekha P.D."/>
            <person name="Raman K."/>
            <person name="Hugenholtz P."/>
            <person name="Venkateswaran K."/>
        </authorList>
    </citation>
    <scope>NUCLEOTIDE SEQUENCE [LARGE SCALE GENOMIC DNA]</scope>
    <source>
        <strain evidence="2 3">CC-YMP-6</strain>
    </source>
</reference>
<sequence>MRDVRRFILLLLILYISLTQASHIYAKGEGIDQKNVQIQVTPHDVFAIDNMKPGDWAPRTIEVQNIGSEDFSYNMSVRNDGAEKLFNELLLEVLVESQLLYKGKLKDFKQLSERALTRSTSESMSVTIRFPEHLGNDFQGQEAKFAFLYEARGTYSKDQKEVNGIIDSGNHSQQSGKPVPHTAKNFGQFILIGFCAIVIGVGMNVRRFRRNKVPKMNQ</sequence>
<organism evidence="2 3">
    <name type="scientific">Paracerasibacillus soli</name>
    <dbReference type="NCBI Taxonomy" id="480284"/>
    <lineage>
        <taxon>Bacteria</taxon>
        <taxon>Bacillati</taxon>
        <taxon>Bacillota</taxon>
        <taxon>Bacilli</taxon>
        <taxon>Bacillales</taxon>
        <taxon>Bacillaceae</taxon>
        <taxon>Paracerasibacillus</taxon>
    </lineage>
</organism>
<feature type="transmembrane region" description="Helical" evidence="1">
    <location>
        <begin position="186"/>
        <end position="205"/>
    </location>
</feature>
<keyword evidence="1" id="KW-0812">Transmembrane</keyword>
<accession>A0ABU5CU29</accession>
<dbReference type="RefSeq" id="WP_320379641.1">
    <property type="nucleotide sequence ID" value="NZ_JAWDIQ010000001.1"/>
</dbReference>
<keyword evidence="1" id="KW-0472">Membrane</keyword>